<evidence type="ECO:0000256" key="2">
    <source>
        <dbReference type="SAM" id="SignalP"/>
    </source>
</evidence>
<feature type="chain" id="PRO_5020680871" evidence="2">
    <location>
        <begin position="26"/>
        <end position="51"/>
    </location>
</feature>
<dbReference type="EMBL" id="CM016560">
    <property type="protein sequence ID" value="TKV91995.1"/>
    <property type="molecule type" value="Genomic_DNA"/>
</dbReference>
<keyword evidence="4" id="KW-1185">Reference proteome</keyword>
<dbReference type="Proteomes" id="UP000298652">
    <property type="component" value="Chromosome 9"/>
</dbReference>
<sequence length="51" mass="5537">MVADSILLLLLLLLRGPGPWMVCEGQMITRRFGPPSSLQPIGSPEPVLKHA</sequence>
<protein>
    <submittedName>
        <fullName evidence="3">Uncharacterized protein</fullName>
    </submittedName>
</protein>
<dbReference type="Gramene" id="TKV91995">
    <property type="protein sequence ID" value="TKV91995"/>
    <property type="gene ID" value="SEVIR_9G135250v2"/>
</dbReference>
<name>A0A4V6D0S7_SETVI</name>
<evidence type="ECO:0000256" key="1">
    <source>
        <dbReference type="SAM" id="MobiDB-lite"/>
    </source>
</evidence>
<evidence type="ECO:0000313" key="3">
    <source>
        <dbReference type="EMBL" id="TKV91995.1"/>
    </source>
</evidence>
<proteinExistence type="predicted"/>
<accession>A0A4V6D0S7</accession>
<organism evidence="3 4">
    <name type="scientific">Setaria viridis</name>
    <name type="common">Green bristlegrass</name>
    <name type="synonym">Setaria italica subsp. viridis</name>
    <dbReference type="NCBI Taxonomy" id="4556"/>
    <lineage>
        <taxon>Eukaryota</taxon>
        <taxon>Viridiplantae</taxon>
        <taxon>Streptophyta</taxon>
        <taxon>Embryophyta</taxon>
        <taxon>Tracheophyta</taxon>
        <taxon>Spermatophyta</taxon>
        <taxon>Magnoliopsida</taxon>
        <taxon>Liliopsida</taxon>
        <taxon>Poales</taxon>
        <taxon>Poaceae</taxon>
        <taxon>PACMAD clade</taxon>
        <taxon>Panicoideae</taxon>
        <taxon>Panicodae</taxon>
        <taxon>Paniceae</taxon>
        <taxon>Cenchrinae</taxon>
        <taxon>Setaria</taxon>
    </lineage>
</organism>
<gene>
    <name evidence="3" type="ORF">SEVIR_9G135250v2</name>
</gene>
<feature type="signal peptide" evidence="2">
    <location>
        <begin position="1"/>
        <end position="25"/>
    </location>
</feature>
<dbReference type="AlphaFoldDB" id="A0A4V6D0S7"/>
<feature type="region of interest" description="Disordered" evidence="1">
    <location>
        <begin position="32"/>
        <end position="51"/>
    </location>
</feature>
<reference evidence="3" key="1">
    <citation type="submission" date="2019-03" db="EMBL/GenBank/DDBJ databases">
        <title>WGS assembly of Setaria viridis.</title>
        <authorList>
            <person name="Huang P."/>
            <person name="Jenkins J."/>
            <person name="Grimwood J."/>
            <person name="Barry K."/>
            <person name="Healey A."/>
            <person name="Mamidi S."/>
            <person name="Sreedasyam A."/>
            <person name="Shu S."/>
            <person name="Feldman M."/>
            <person name="Wu J."/>
            <person name="Yu Y."/>
            <person name="Chen C."/>
            <person name="Johnson J."/>
            <person name="Rokhsar D."/>
            <person name="Baxter I."/>
            <person name="Schmutz J."/>
            <person name="Brutnell T."/>
            <person name="Kellogg E."/>
        </authorList>
    </citation>
    <scope>NUCLEOTIDE SEQUENCE [LARGE SCALE GENOMIC DNA]</scope>
</reference>
<evidence type="ECO:0000313" key="4">
    <source>
        <dbReference type="Proteomes" id="UP000298652"/>
    </source>
</evidence>
<keyword evidence="2" id="KW-0732">Signal</keyword>